<dbReference type="HAMAP" id="MF_00972">
    <property type="entry name" value="tRNA_aden_deaminase"/>
    <property type="match status" value="1"/>
</dbReference>
<feature type="binding site" evidence="6">
    <location>
        <position position="97"/>
    </location>
    <ligand>
        <name>Zn(2+)</name>
        <dbReference type="ChEBI" id="CHEBI:29105"/>
        <note>catalytic</note>
    </ligand>
</feature>
<comment type="catalytic activity">
    <reaction evidence="5 6">
        <text>adenosine(34) in tRNA + H2O + H(+) = inosine(34) in tRNA + NH4(+)</text>
        <dbReference type="Rhea" id="RHEA:43168"/>
        <dbReference type="Rhea" id="RHEA-COMP:10373"/>
        <dbReference type="Rhea" id="RHEA-COMP:10374"/>
        <dbReference type="ChEBI" id="CHEBI:15377"/>
        <dbReference type="ChEBI" id="CHEBI:15378"/>
        <dbReference type="ChEBI" id="CHEBI:28938"/>
        <dbReference type="ChEBI" id="CHEBI:74411"/>
        <dbReference type="ChEBI" id="CHEBI:82852"/>
        <dbReference type="EC" id="3.5.4.33"/>
    </reaction>
</comment>
<evidence type="ECO:0000313" key="9">
    <source>
        <dbReference type="Proteomes" id="UP000002191"/>
    </source>
</evidence>
<comment type="cofactor">
    <cofactor evidence="6">
        <name>Zn(2+)</name>
        <dbReference type="ChEBI" id="CHEBI:29105"/>
    </cofactor>
    <text evidence="6">Binds 1 zinc ion per subunit.</text>
</comment>
<proteinExistence type="inferred from homology"/>
<dbReference type="InterPro" id="IPR002125">
    <property type="entry name" value="CMP_dCMP_dom"/>
</dbReference>
<name>E6VW36_PSEA9</name>
<dbReference type="Pfam" id="PF00383">
    <property type="entry name" value="dCMP_cyt_deam_1"/>
    <property type="match status" value="1"/>
</dbReference>
<evidence type="ECO:0000256" key="4">
    <source>
        <dbReference type="ARBA" id="ARBA00022833"/>
    </source>
</evidence>
<reference evidence="9" key="1">
    <citation type="submission" date="2010-12" db="EMBL/GenBank/DDBJ databases">
        <title>Complete sequence of Desulfovibrio aespoeensis Aspo-2.</title>
        <authorList>
            <consortium name="US DOE Joint Genome Institute"/>
            <person name="Lucas S."/>
            <person name="Copeland A."/>
            <person name="Lapidus A."/>
            <person name="Cheng J.-F."/>
            <person name="Goodwin L."/>
            <person name="Pitluck S."/>
            <person name="Chertkov O."/>
            <person name="Misra M."/>
            <person name="Detter J.C."/>
            <person name="Han C."/>
            <person name="Tapia R."/>
            <person name="Land M."/>
            <person name="Hauser L."/>
            <person name="Kyrpides N."/>
            <person name="Ivanova N."/>
            <person name="Ovchinnikova G."/>
            <person name="Pedersen K."/>
            <person name="Jagevall S."/>
            <person name="Hazen T."/>
            <person name="Woyke T."/>
        </authorList>
    </citation>
    <scope>NUCLEOTIDE SEQUENCE [LARGE SCALE GENOMIC DNA]</scope>
    <source>
        <strain evidence="9">ATCC 700646 / DSM 10631 / Aspo-2</strain>
    </source>
</reference>
<organism evidence="8 9">
    <name type="scientific">Pseudodesulfovibrio aespoeensis (strain ATCC 700646 / DSM 10631 / Aspo-2)</name>
    <name type="common">Desulfovibrio aespoeensis</name>
    <dbReference type="NCBI Taxonomy" id="643562"/>
    <lineage>
        <taxon>Bacteria</taxon>
        <taxon>Pseudomonadati</taxon>
        <taxon>Thermodesulfobacteriota</taxon>
        <taxon>Desulfovibrionia</taxon>
        <taxon>Desulfovibrionales</taxon>
        <taxon>Desulfovibrionaceae</taxon>
    </lineage>
</organism>
<sequence>MPLTPPDPPAGTSWRSLMDVAFAQACMAAKEGESPIGAALFAPDGALLAAARNNPVGLNDPTAHAEVLCLRQAAARLGNYRLTGTILAVTLEPCLMCTGALIHARVAGVVMGALDPRAGAVISNLQGHALPFANHRMWFVQGVMEEECSTLLKRFFLEKRRGCTR</sequence>
<protein>
    <recommendedName>
        <fullName evidence="6">tRNA-specific adenosine deaminase</fullName>
        <ecNumber evidence="6">3.5.4.33</ecNumber>
    </recommendedName>
</protein>
<dbReference type="KEGG" id="das:Daes_1467"/>
<reference evidence="8 9" key="2">
    <citation type="journal article" date="2014" name="Genome Announc.">
        <title>Complete Genome Sequence of the Subsurface, Mesophilic Sulfate-Reducing Bacterium Desulfovibrio aespoeensis Aspo-2.</title>
        <authorList>
            <person name="Pedersen K."/>
            <person name="Bengtsson A."/>
            <person name="Edlund J."/>
            <person name="Rabe L."/>
            <person name="Hazen T."/>
            <person name="Chakraborty R."/>
            <person name="Goodwin L."/>
            <person name="Shapiro N."/>
        </authorList>
    </citation>
    <scope>NUCLEOTIDE SEQUENCE [LARGE SCALE GENOMIC DNA]</scope>
    <source>
        <strain evidence="9">ATCC 700646 / DSM 10631 / Aspo-2</strain>
    </source>
</reference>
<dbReference type="PANTHER" id="PTHR11079:SF179">
    <property type="entry name" value="TRNA(ADENINE(34)) DEAMINASE, CHLOROPLASTIC"/>
    <property type="match status" value="1"/>
</dbReference>
<dbReference type="EC" id="3.5.4.33" evidence="6"/>
<evidence type="ECO:0000256" key="1">
    <source>
        <dbReference type="ARBA" id="ARBA00022694"/>
    </source>
</evidence>
<dbReference type="STRING" id="643562.Daes_1467"/>
<dbReference type="HOGENOM" id="CLU_025810_3_2_7"/>
<keyword evidence="3 6" id="KW-0378">Hydrolase</keyword>
<dbReference type="SUPFAM" id="SSF53927">
    <property type="entry name" value="Cytidine deaminase-like"/>
    <property type="match status" value="1"/>
</dbReference>
<evidence type="ECO:0000256" key="2">
    <source>
        <dbReference type="ARBA" id="ARBA00022723"/>
    </source>
</evidence>
<dbReference type="GO" id="GO:0002100">
    <property type="term" value="P:tRNA wobble adenosine to inosine editing"/>
    <property type="evidence" value="ECO:0007669"/>
    <property type="project" value="UniProtKB-UniRule"/>
</dbReference>
<dbReference type="InterPro" id="IPR028883">
    <property type="entry name" value="tRNA_aden_deaminase"/>
</dbReference>
<evidence type="ECO:0000256" key="6">
    <source>
        <dbReference type="HAMAP-Rule" id="MF_00972"/>
    </source>
</evidence>
<evidence type="ECO:0000313" key="8">
    <source>
        <dbReference type="EMBL" id="ADU62481.1"/>
    </source>
</evidence>
<dbReference type="CDD" id="cd01285">
    <property type="entry name" value="nucleoside_deaminase"/>
    <property type="match status" value="1"/>
</dbReference>
<dbReference type="PROSITE" id="PS51747">
    <property type="entry name" value="CYT_DCMP_DEAMINASES_2"/>
    <property type="match status" value="1"/>
</dbReference>
<accession>E6VW36</accession>
<keyword evidence="2 6" id="KW-0479">Metal-binding</keyword>
<evidence type="ECO:0000256" key="5">
    <source>
        <dbReference type="ARBA" id="ARBA00048045"/>
    </source>
</evidence>
<dbReference type="InterPro" id="IPR016193">
    <property type="entry name" value="Cytidine_deaminase-like"/>
</dbReference>
<dbReference type="GO" id="GO:0052717">
    <property type="term" value="F:tRNA-specific adenosine-34 deaminase activity"/>
    <property type="evidence" value="ECO:0007669"/>
    <property type="project" value="UniProtKB-UniRule"/>
</dbReference>
<evidence type="ECO:0000259" key="7">
    <source>
        <dbReference type="PROSITE" id="PS51747"/>
    </source>
</evidence>
<comment type="subunit">
    <text evidence="6">Homodimer.</text>
</comment>
<dbReference type="Proteomes" id="UP000002191">
    <property type="component" value="Chromosome"/>
</dbReference>
<dbReference type="PANTHER" id="PTHR11079">
    <property type="entry name" value="CYTOSINE DEAMINASE FAMILY MEMBER"/>
    <property type="match status" value="1"/>
</dbReference>
<keyword evidence="1 6" id="KW-0819">tRNA processing</keyword>
<keyword evidence="4 6" id="KW-0862">Zinc</keyword>
<dbReference type="GO" id="GO:0008270">
    <property type="term" value="F:zinc ion binding"/>
    <property type="evidence" value="ECO:0007669"/>
    <property type="project" value="UniProtKB-UniRule"/>
</dbReference>
<dbReference type="RefSeq" id="WP_013514408.1">
    <property type="nucleotide sequence ID" value="NC_014844.1"/>
</dbReference>
<feature type="domain" description="CMP/dCMP-type deaminase" evidence="7">
    <location>
        <begin position="12"/>
        <end position="132"/>
    </location>
</feature>
<dbReference type="EMBL" id="CP002431">
    <property type="protein sequence ID" value="ADU62481.1"/>
    <property type="molecule type" value="Genomic_DNA"/>
</dbReference>
<comment type="similarity">
    <text evidence="6">Belongs to the cytidine and deoxycytidylate deaminase family.</text>
</comment>
<feature type="binding site" evidence="6">
    <location>
        <position position="64"/>
    </location>
    <ligand>
        <name>Zn(2+)</name>
        <dbReference type="ChEBI" id="CHEBI:29105"/>
        <note>catalytic</note>
    </ligand>
</feature>
<evidence type="ECO:0000256" key="3">
    <source>
        <dbReference type="ARBA" id="ARBA00022801"/>
    </source>
</evidence>
<dbReference type="Gene3D" id="3.40.140.10">
    <property type="entry name" value="Cytidine Deaminase, domain 2"/>
    <property type="match status" value="1"/>
</dbReference>
<dbReference type="AlphaFoldDB" id="E6VW36"/>
<gene>
    <name evidence="6" type="primary">tadA</name>
    <name evidence="8" type="ordered locus">Daes_1467</name>
</gene>
<feature type="active site" description="Proton donor" evidence="6">
    <location>
        <position position="66"/>
    </location>
</feature>
<dbReference type="eggNOG" id="COG0590">
    <property type="taxonomic scope" value="Bacteria"/>
</dbReference>
<keyword evidence="9" id="KW-1185">Reference proteome</keyword>
<feature type="binding site" evidence="6">
    <location>
        <position position="94"/>
    </location>
    <ligand>
        <name>Zn(2+)</name>
        <dbReference type="ChEBI" id="CHEBI:29105"/>
        <note>catalytic</note>
    </ligand>
</feature>
<comment type="function">
    <text evidence="6">Catalyzes the deamination of adenosine to inosine at the wobble position 34 of tRNA(Arg2).</text>
</comment>